<sequence>YTGKYEDLKFLFIIAIEVAIKNKGKVLSLSLDMMKYEKLIKELLFIHGRDENLYLYTKNPNIHSKLNYLNSFSISSGISDGWFQ</sequence>
<evidence type="ECO:0000313" key="1">
    <source>
        <dbReference type="EMBL" id="SVA52236.1"/>
    </source>
</evidence>
<feature type="non-terminal residue" evidence="1">
    <location>
        <position position="1"/>
    </location>
</feature>
<name>A0A381WI96_9ZZZZ</name>
<dbReference type="EMBL" id="UINC01011896">
    <property type="protein sequence ID" value="SVA52236.1"/>
    <property type="molecule type" value="Genomic_DNA"/>
</dbReference>
<protein>
    <submittedName>
        <fullName evidence="1">Uncharacterized protein</fullName>
    </submittedName>
</protein>
<dbReference type="AlphaFoldDB" id="A0A381WI96"/>
<proteinExistence type="predicted"/>
<reference evidence="1" key="1">
    <citation type="submission" date="2018-05" db="EMBL/GenBank/DDBJ databases">
        <authorList>
            <person name="Lanie J.A."/>
            <person name="Ng W.-L."/>
            <person name="Kazmierczak K.M."/>
            <person name="Andrzejewski T.M."/>
            <person name="Davidsen T.M."/>
            <person name="Wayne K.J."/>
            <person name="Tettelin H."/>
            <person name="Glass J.I."/>
            <person name="Rusch D."/>
            <person name="Podicherti R."/>
            <person name="Tsui H.-C.T."/>
            <person name="Winkler M.E."/>
        </authorList>
    </citation>
    <scope>NUCLEOTIDE SEQUENCE</scope>
</reference>
<accession>A0A381WI96</accession>
<gene>
    <name evidence="1" type="ORF">METZ01_LOCUS105090</name>
</gene>
<organism evidence="1">
    <name type="scientific">marine metagenome</name>
    <dbReference type="NCBI Taxonomy" id="408172"/>
    <lineage>
        <taxon>unclassified sequences</taxon>
        <taxon>metagenomes</taxon>
        <taxon>ecological metagenomes</taxon>
    </lineage>
</organism>